<dbReference type="InterPro" id="IPR001932">
    <property type="entry name" value="PPM-type_phosphatase-like_dom"/>
</dbReference>
<dbReference type="Pfam" id="PF07228">
    <property type="entry name" value="SpoIIE"/>
    <property type="match status" value="1"/>
</dbReference>
<evidence type="ECO:0000259" key="3">
    <source>
        <dbReference type="PROSITE" id="PS50110"/>
    </source>
</evidence>
<dbReference type="CDD" id="cd00156">
    <property type="entry name" value="REC"/>
    <property type="match status" value="1"/>
</dbReference>
<dbReference type="GO" id="GO:0000160">
    <property type="term" value="P:phosphorelay signal transduction system"/>
    <property type="evidence" value="ECO:0007669"/>
    <property type="project" value="InterPro"/>
</dbReference>
<dbReference type="InterPro" id="IPR036890">
    <property type="entry name" value="HATPase_C_sf"/>
</dbReference>
<dbReference type="AlphaFoldDB" id="A0A2T3KFQ1"/>
<dbReference type="InterPro" id="IPR050595">
    <property type="entry name" value="Bact_response_regulator"/>
</dbReference>
<evidence type="ECO:0000256" key="2">
    <source>
        <dbReference type="PROSITE-ProRule" id="PRU00169"/>
    </source>
</evidence>
<keyword evidence="1 2" id="KW-0597">Phosphoprotein</keyword>
<feature type="domain" description="Response regulatory" evidence="3">
    <location>
        <begin position="147"/>
        <end position="261"/>
    </location>
</feature>
<evidence type="ECO:0000313" key="5">
    <source>
        <dbReference type="Proteomes" id="UP000241426"/>
    </source>
</evidence>
<dbReference type="InterPro" id="IPR036457">
    <property type="entry name" value="PPM-type-like_dom_sf"/>
</dbReference>
<feature type="modified residue" description="4-aspartylphosphate" evidence="2">
    <location>
        <position position="195"/>
    </location>
</feature>
<dbReference type="Proteomes" id="UP000241426">
    <property type="component" value="Unassembled WGS sequence"/>
</dbReference>
<dbReference type="SUPFAM" id="SSF52172">
    <property type="entry name" value="CheY-like"/>
    <property type="match status" value="1"/>
</dbReference>
<evidence type="ECO:0000313" key="4">
    <source>
        <dbReference type="EMBL" id="PSU96819.1"/>
    </source>
</evidence>
<organism evidence="4 5">
    <name type="scientific">Photobacterium kishitanii</name>
    <dbReference type="NCBI Taxonomy" id="318456"/>
    <lineage>
        <taxon>Bacteria</taxon>
        <taxon>Pseudomonadati</taxon>
        <taxon>Pseudomonadota</taxon>
        <taxon>Gammaproteobacteria</taxon>
        <taxon>Vibrionales</taxon>
        <taxon>Vibrionaceae</taxon>
        <taxon>Photobacterium</taxon>
    </lineage>
</organism>
<protein>
    <submittedName>
        <fullName evidence="4">Fused response regulator/phosphatase</fullName>
    </submittedName>
</protein>
<dbReference type="PROSITE" id="PS50110">
    <property type="entry name" value="RESPONSE_REGULATORY"/>
    <property type="match status" value="1"/>
</dbReference>
<reference evidence="4 5" key="1">
    <citation type="submission" date="2018-01" db="EMBL/GenBank/DDBJ databases">
        <title>Whole genome sequencing of Histamine producing bacteria.</title>
        <authorList>
            <person name="Butler K."/>
        </authorList>
    </citation>
    <scope>NUCLEOTIDE SEQUENCE [LARGE SCALE GENOMIC DNA]</scope>
    <source>
        <strain evidence="4 5">FS-7.2</strain>
    </source>
</reference>
<proteinExistence type="predicted"/>
<dbReference type="Gene3D" id="3.30.565.10">
    <property type="entry name" value="Histidine kinase-like ATPase, C-terminal domain"/>
    <property type="match status" value="1"/>
</dbReference>
<evidence type="ECO:0000256" key="1">
    <source>
        <dbReference type="ARBA" id="ARBA00022553"/>
    </source>
</evidence>
<dbReference type="InterPro" id="IPR003594">
    <property type="entry name" value="HATPase_dom"/>
</dbReference>
<name>A0A2T3KFQ1_9GAMM</name>
<sequence>MAESILLFESIQPTKLESVRVLRQSLSKILDHLDIKTNVKQHCLLCCSEWCTNLILHAMPPSRDITVSFRKSKKKWLLLIKDHGEAWDPTMHRSIINSKTKTDILKGCGYGINIINNTSDEMFYQSQPTYNLFTILWERDTHRIKPHILLVEDNKSQVQLYCAYLKPQFNVSIAANGKQALTFLKNEKVDLIISDIQMPEMSGIELRQELEKIKTSSTPFIFLSHSLDETTLHDAVDLGIDDYLKKPIKKKQLLNSIHRVLTRFNQVYHFLSQQVNQKITASLLPQVDLSSNHWRLAFQQRNTGRGGGDFILSTSHNGITQLLLADVMGHDESAKFFSYAYIGYIRGLMQNTDLTQPAQLLTKLSDNAYKDQLLSQTMLTGCCLSFINANTIKLSSAGHPYPIHIHHKRLHPIKAEGTLPGLLPHTEYQNISLILNKNERLVLLTDGLFESGNTITERETLELSIKKHLLITANLPLNIALQKIMHVFDTLAGTPPNDDALLLLIEKK</sequence>
<comment type="caution">
    <text evidence="4">The sequence shown here is derived from an EMBL/GenBank/DDBJ whole genome shotgun (WGS) entry which is preliminary data.</text>
</comment>
<gene>
    <name evidence="4" type="ORF">C9J27_15840</name>
</gene>
<dbReference type="SMART" id="SM00448">
    <property type="entry name" value="REC"/>
    <property type="match status" value="1"/>
</dbReference>
<dbReference type="Pfam" id="PF00072">
    <property type="entry name" value="Response_reg"/>
    <property type="match status" value="1"/>
</dbReference>
<dbReference type="InterPro" id="IPR001789">
    <property type="entry name" value="Sig_transdc_resp-reg_receiver"/>
</dbReference>
<dbReference type="PANTHER" id="PTHR44591">
    <property type="entry name" value="STRESS RESPONSE REGULATOR PROTEIN 1"/>
    <property type="match status" value="1"/>
</dbReference>
<dbReference type="SUPFAM" id="SSF55874">
    <property type="entry name" value="ATPase domain of HSP90 chaperone/DNA topoisomerase II/histidine kinase"/>
    <property type="match status" value="1"/>
</dbReference>
<dbReference type="Pfam" id="PF13581">
    <property type="entry name" value="HATPase_c_2"/>
    <property type="match status" value="1"/>
</dbReference>
<dbReference type="SMART" id="SM00331">
    <property type="entry name" value="PP2C_SIG"/>
    <property type="match status" value="1"/>
</dbReference>
<dbReference type="RefSeq" id="WP_058119197.1">
    <property type="nucleotide sequence ID" value="NZ_LNTE01000002.1"/>
</dbReference>
<dbReference type="Gene3D" id="3.40.50.2300">
    <property type="match status" value="1"/>
</dbReference>
<dbReference type="InterPro" id="IPR011006">
    <property type="entry name" value="CheY-like_superfamily"/>
</dbReference>
<dbReference type="Gene3D" id="3.60.40.10">
    <property type="entry name" value="PPM-type phosphatase domain"/>
    <property type="match status" value="1"/>
</dbReference>
<dbReference type="SUPFAM" id="SSF81606">
    <property type="entry name" value="PP2C-like"/>
    <property type="match status" value="1"/>
</dbReference>
<dbReference type="PANTHER" id="PTHR44591:SF3">
    <property type="entry name" value="RESPONSE REGULATORY DOMAIN-CONTAINING PROTEIN"/>
    <property type="match status" value="1"/>
</dbReference>
<accession>A0A2T3KFQ1</accession>
<dbReference type="EMBL" id="PYNF01000014">
    <property type="protein sequence ID" value="PSU96819.1"/>
    <property type="molecule type" value="Genomic_DNA"/>
</dbReference>